<evidence type="ECO:0000313" key="7">
    <source>
        <dbReference type="EMBL" id="ODQ73945.1"/>
    </source>
</evidence>
<dbReference type="PROSITE" id="PS50929">
    <property type="entry name" value="ABC_TM1F"/>
    <property type="match status" value="1"/>
</dbReference>
<evidence type="ECO:0000256" key="4">
    <source>
        <dbReference type="ARBA" id="ARBA00023136"/>
    </source>
</evidence>
<dbReference type="Gene3D" id="1.20.1560.10">
    <property type="entry name" value="ABC transporter type 1, transmembrane domain"/>
    <property type="match status" value="1"/>
</dbReference>
<gene>
    <name evidence="7" type="ORF">LIPSTDRAFT_3158</name>
</gene>
<feature type="domain" description="ABC transmembrane type-1" evidence="6">
    <location>
        <begin position="66"/>
        <end position="283"/>
    </location>
</feature>
<dbReference type="STRING" id="675824.A0A1E3Q8C7"/>
<name>A0A1E3Q8C7_LIPST</name>
<dbReference type="InterPro" id="IPR036640">
    <property type="entry name" value="ABC1_TM_sf"/>
</dbReference>
<dbReference type="Proteomes" id="UP000094385">
    <property type="component" value="Unassembled WGS sequence"/>
</dbReference>
<dbReference type="Pfam" id="PF00664">
    <property type="entry name" value="ABC_membrane"/>
    <property type="match status" value="1"/>
</dbReference>
<evidence type="ECO:0000313" key="8">
    <source>
        <dbReference type="Proteomes" id="UP000094385"/>
    </source>
</evidence>
<evidence type="ECO:0000256" key="2">
    <source>
        <dbReference type="ARBA" id="ARBA00022692"/>
    </source>
</evidence>
<dbReference type="Gene3D" id="3.40.50.300">
    <property type="entry name" value="P-loop containing nucleotide triphosphate hydrolases"/>
    <property type="match status" value="1"/>
</dbReference>
<keyword evidence="4 5" id="KW-0472">Membrane</keyword>
<feature type="transmembrane region" description="Helical" evidence="5">
    <location>
        <begin position="191"/>
        <end position="213"/>
    </location>
</feature>
<feature type="transmembrane region" description="Helical" evidence="5">
    <location>
        <begin position="64"/>
        <end position="87"/>
    </location>
</feature>
<dbReference type="PANTHER" id="PTHR43394">
    <property type="entry name" value="ATP-DEPENDENT PERMEASE MDL1, MITOCHONDRIAL"/>
    <property type="match status" value="1"/>
</dbReference>
<organism evidence="7 8">
    <name type="scientific">Lipomyces starkeyi NRRL Y-11557</name>
    <dbReference type="NCBI Taxonomy" id="675824"/>
    <lineage>
        <taxon>Eukaryota</taxon>
        <taxon>Fungi</taxon>
        <taxon>Dikarya</taxon>
        <taxon>Ascomycota</taxon>
        <taxon>Saccharomycotina</taxon>
        <taxon>Lipomycetes</taxon>
        <taxon>Lipomycetales</taxon>
        <taxon>Lipomycetaceae</taxon>
        <taxon>Lipomyces</taxon>
    </lineage>
</organism>
<dbReference type="SUPFAM" id="SSF90123">
    <property type="entry name" value="ABC transporter transmembrane region"/>
    <property type="match status" value="1"/>
</dbReference>
<dbReference type="GO" id="GO:0005743">
    <property type="term" value="C:mitochondrial inner membrane"/>
    <property type="evidence" value="ECO:0007669"/>
    <property type="project" value="TreeGrafter"/>
</dbReference>
<proteinExistence type="predicted"/>
<evidence type="ECO:0000256" key="3">
    <source>
        <dbReference type="ARBA" id="ARBA00022989"/>
    </source>
</evidence>
<dbReference type="OrthoDB" id="6500128at2759"/>
<sequence length="283" mass="31823">MEQGTHPELLLKKGYYYRMVMLHGSSIVKHEVVVVDENEVPINNGRADDLDVCDDVSEIREKYLMLLGGISSIVAGGAYPAQAILFAKVIHILSYPQSMYTALLHDANYFSLVFFILAIVQLLANFSLTYFFGLSSERLYVRLRKVMFRRYTRMDNVYFDDKDHYPESLSSILSSHPEDLKRFSGVTMPTIIPLLTNLIGGAVLSLCVAWKLALVTLSTLPLLLPAADMQNRLLSKLEDSRDATVYAAEVVDSIKTVNALVREDIAWVEFCQKVDAPVKDTAF</sequence>
<evidence type="ECO:0000256" key="5">
    <source>
        <dbReference type="SAM" id="Phobius"/>
    </source>
</evidence>
<accession>A0A1E3Q8C7</accession>
<dbReference type="InterPro" id="IPR039421">
    <property type="entry name" value="Type_1_exporter"/>
</dbReference>
<protein>
    <recommendedName>
        <fullName evidence="6">ABC transmembrane type-1 domain-containing protein</fullName>
    </recommendedName>
</protein>
<dbReference type="GO" id="GO:0015421">
    <property type="term" value="F:ABC-type oligopeptide transporter activity"/>
    <property type="evidence" value="ECO:0007669"/>
    <property type="project" value="TreeGrafter"/>
</dbReference>
<dbReference type="GO" id="GO:0090374">
    <property type="term" value="P:oligopeptide export from mitochondrion"/>
    <property type="evidence" value="ECO:0007669"/>
    <property type="project" value="TreeGrafter"/>
</dbReference>
<keyword evidence="3 5" id="KW-1133">Transmembrane helix</keyword>
<dbReference type="InterPro" id="IPR027417">
    <property type="entry name" value="P-loop_NTPase"/>
</dbReference>
<dbReference type="PANTHER" id="PTHR43394:SF18">
    <property type="entry name" value="ABC TRANSPORTER B FAMILY MEMBER 11-LIKE"/>
    <property type="match status" value="1"/>
</dbReference>
<feature type="transmembrane region" description="Helical" evidence="5">
    <location>
        <begin position="107"/>
        <end position="134"/>
    </location>
</feature>
<keyword evidence="2 5" id="KW-0812">Transmembrane</keyword>
<comment type="subcellular location">
    <subcellularLocation>
        <location evidence="1">Membrane</location>
        <topology evidence="1">Multi-pass membrane protein</topology>
    </subcellularLocation>
</comment>
<keyword evidence="8" id="KW-1185">Reference proteome</keyword>
<dbReference type="GO" id="GO:0005524">
    <property type="term" value="F:ATP binding"/>
    <property type="evidence" value="ECO:0007669"/>
    <property type="project" value="InterPro"/>
</dbReference>
<evidence type="ECO:0000256" key="1">
    <source>
        <dbReference type="ARBA" id="ARBA00004141"/>
    </source>
</evidence>
<evidence type="ECO:0000259" key="6">
    <source>
        <dbReference type="PROSITE" id="PS50929"/>
    </source>
</evidence>
<reference evidence="7 8" key="1">
    <citation type="journal article" date="2016" name="Proc. Natl. Acad. Sci. U.S.A.">
        <title>Comparative genomics of biotechnologically important yeasts.</title>
        <authorList>
            <person name="Riley R."/>
            <person name="Haridas S."/>
            <person name="Wolfe K.H."/>
            <person name="Lopes M.R."/>
            <person name="Hittinger C.T."/>
            <person name="Goeker M."/>
            <person name="Salamov A.A."/>
            <person name="Wisecaver J.H."/>
            <person name="Long T.M."/>
            <person name="Calvey C.H."/>
            <person name="Aerts A.L."/>
            <person name="Barry K.W."/>
            <person name="Choi C."/>
            <person name="Clum A."/>
            <person name="Coughlan A.Y."/>
            <person name="Deshpande S."/>
            <person name="Douglass A.P."/>
            <person name="Hanson S.J."/>
            <person name="Klenk H.-P."/>
            <person name="LaButti K.M."/>
            <person name="Lapidus A."/>
            <person name="Lindquist E.A."/>
            <person name="Lipzen A.M."/>
            <person name="Meier-Kolthoff J.P."/>
            <person name="Ohm R.A."/>
            <person name="Otillar R.P."/>
            <person name="Pangilinan J.L."/>
            <person name="Peng Y."/>
            <person name="Rokas A."/>
            <person name="Rosa C.A."/>
            <person name="Scheuner C."/>
            <person name="Sibirny A.A."/>
            <person name="Slot J.C."/>
            <person name="Stielow J.B."/>
            <person name="Sun H."/>
            <person name="Kurtzman C.P."/>
            <person name="Blackwell M."/>
            <person name="Grigoriev I.V."/>
            <person name="Jeffries T.W."/>
        </authorList>
    </citation>
    <scope>NUCLEOTIDE SEQUENCE [LARGE SCALE GENOMIC DNA]</scope>
    <source>
        <strain evidence="7 8">NRRL Y-11557</strain>
    </source>
</reference>
<dbReference type="AlphaFoldDB" id="A0A1E3Q8C7"/>
<dbReference type="InterPro" id="IPR011527">
    <property type="entry name" value="ABC1_TM_dom"/>
</dbReference>
<dbReference type="EMBL" id="KV454293">
    <property type="protein sequence ID" value="ODQ73945.1"/>
    <property type="molecule type" value="Genomic_DNA"/>
</dbReference>